<evidence type="ECO:0000259" key="10">
    <source>
        <dbReference type="Pfam" id="PF00281"/>
    </source>
</evidence>
<evidence type="ECO:0000256" key="9">
    <source>
        <dbReference type="RuleBase" id="RU003930"/>
    </source>
</evidence>
<dbReference type="SUPFAM" id="SSF55282">
    <property type="entry name" value="RL5-like"/>
    <property type="match status" value="1"/>
</dbReference>
<protein>
    <recommendedName>
        <fullName evidence="7 8">Large ribosomal subunit protein uL5</fullName>
    </recommendedName>
</protein>
<dbReference type="PROSITE" id="PS00358">
    <property type="entry name" value="RIBOSOMAL_L5"/>
    <property type="match status" value="1"/>
</dbReference>
<dbReference type="InterPro" id="IPR020929">
    <property type="entry name" value="Ribosomal_uL5_CS"/>
</dbReference>
<keyword evidence="3 8" id="KW-0699">rRNA-binding</keyword>
<dbReference type="PANTHER" id="PTHR11994">
    <property type="entry name" value="60S RIBOSOMAL PROTEIN L11-RELATED"/>
    <property type="match status" value="1"/>
</dbReference>
<dbReference type="GO" id="GO:0006412">
    <property type="term" value="P:translation"/>
    <property type="evidence" value="ECO:0007669"/>
    <property type="project" value="UniProtKB-UniRule"/>
</dbReference>
<comment type="subunit">
    <text evidence="8">Part of the 50S ribosomal subunit; part of the 5S rRNA/L5/L18/L25 subcomplex. Contacts the 5S rRNA and the P site tRNA. Forms a bridge to the 30S subunit in the 70S ribosome.</text>
</comment>
<dbReference type="FunFam" id="3.30.1440.10:FF:000001">
    <property type="entry name" value="50S ribosomal protein L5"/>
    <property type="match status" value="1"/>
</dbReference>
<evidence type="ECO:0000259" key="11">
    <source>
        <dbReference type="Pfam" id="PF00673"/>
    </source>
</evidence>
<dbReference type="InterPro" id="IPR002132">
    <property type="entry name" value="Ribosomal_uL5"/>
</dbReference>
<organism evidence="12 13">
    <name type="scientific">Porticoccus litoralis</name>
    <dbReference type="NCBI Taxonomy" id="434086"/>
    <lineage>
        <taxon>Bacteria</taxon>
        <taxon>Pseudomonadati</taxon>
        <taxon>Pseudomonadota</taxon>
        <taxon>Gammaproteobacteria</taxon>
        <taxon>Cellvibrionales</taxon>
        <taxon>Porticoccaceae</taxon>
        <taxon>Porticoccus</taxon>
    </lineage>
</organism>
<accession>A0AAW8B1C2</accession>
<evidence type="ECO:0000256" key="6">
    <source>
        <dbReference type="ARBA" id="ARBA00023274"/>
    </source>
</evidence>
<evidence type="ECO:0000256" key="7">
    <source>
        <dbReference type="ARBA" id="ARBA00035245"/>
    </source>
</evidence>
<dbReference type="AlphaFoldDB" id="A0AAW8B1C2"/>
<dbReference type="InterPro" id="IPR031310">
    <property type="entry name" value="Ribosomal_uL5_N"/>
</dbReference>
<comment type="function">
    <text evidence="8">This is 1 of the proteins that bind and probably mediate the attachment of the 5S RNA into the large ribosomal subunit, where it forms part of the central protuberance. In the 70S ribosome it contacts protein S13 of the 30S subunit (bridge B1b), connecting the 2 subunits; this bridge is implicated in subunit movement. Contacts the P site tRNA; the 5S rRNA and some of its associated proteins might help stabilize positioning of ribosome-bound tRNAs.</text>
</comment>
<proteinExistence type="inferred from homology"/>
<dbReference type="GO" id="GO:0003735">
    <property type="term" value="F:structural constituent of ribosome"/>
    <property type="evidence" value="ECO:0007669"/>
    <property type="project" value="InterPro"/>
</dbReference>
<gene>
    <name evidence="8 12" type="primary">rplE</name>
    <name evidence="12" type="ORF">Q8A57_04240</name>
</gene>
<reference evidence="12" key="1">
    <citation type="journal article" date="2010" name="Int. J. Syst. Evol. Microbiol.">
        <title>Porticoccus litoralis gen. nov., sp. nov., a gammaproteobacterium isolated from the Yellow Sea.</title>
        <authorList>
            <person name="Oh H.M."/>
            <person name="Kim H."/>
            <person name="Kim K.M."/>
            <person name="Min G.S."/>
            <person name="Cho J.C."/>
        </authorList>
    </citation>
    <scope>NUCLEOTIDE SEQUENCE</scope>
    <source>
        <strain evidence="12">DSM 25064</strain>
    </source>
</reference>
<comment type="caution">
    <text evidence="12">The sequence shown here is derived from an EMBL/GenBank/DDBJ whole genome shotgun (WGS) entry which is preliminary data.</text>
</comment>
<keyword evidence="2 8" id="KW-0820">tRNA-binding</keyword>
<dbReference type="GO" id="GO:0019843">
    <property type="term" value="F:rRNA binding"/>
    <property type="evidence" value="ECO:0007669"/>
    <property type="project" value="UniProtKB-UniRule"/>
</dbReference>
<dbReference type="Pfam" id="PF00281">
    <property type="entry name" value="Ribosomal_L5"/>
    <property type="match status" value="1"/>
</dbReference>
<dbReference type="Gene3D" id="3.30.1440.10">
    <property type="match status" value="1"/>
</dbReference>
<dbReference type="NCBIfam" id="NF000585">
    <property type="entry name" value="PRK00010.1"/>
    <property type="match status" value="1"/>
</dbReference>
<dbReference type="InterPro" id="IPR020930">
    <property type="entry name" value="Ribosomal_uL5_bac-type"/>
</dbReference>
<dbReference type="EMBL" id="JAUUUU010000002">
    <property type="protein sequence ID" value="MDP1520173.1"/>
    <property type="molecule type" value="Genomic_DNA"/>
</dbReference>
<keyword evidence="13" id="KW-1185">Reference proteome</keyword>
<evidence type="ECO:0000256" key="5">
    <source>
        <dbReference type="ARBA" id="ARBA00022980"/>
    </source>
</evidence>
<evidence type="ECO:0000256" key="1">
    <source>
        <dbReference type="ARBA" id="ARBA00008553"/>
    </source>
</evidence>
<dbReference type="RefSeq" id="WP_305169737.1">
    <property type="nucleotide sequence ID" value="NZ_JAUUUU010000002.1"/>
</dbReference>
<evidence type="ECO:0000256" key="3">
    <source>
        <dbReference type="ARBA" id="ARBA00022730"/>
    </source>
</evidence>
<dbReference type="GO" id="GO:0005840">
    <property type="term" value="C:ribosome"/>
    <property type="evidence" value="ECO:0007669"/>
    <property type="project" value="UniProtKB-KW"/>
</dbReference>
<feature type="domain" description="Large ribosomal subunit protein uL5 C-terminal" evidence="11">
    <location>
        <begin position="84"/>
        <end position="176"/>
    </location>
</feature>
<evidence type="ECO:0000313" key="12">
    <source>
        <dbReference type="EMBL" id="MDP1520173.1"/>
    </source>
</evidence>
<dbReference type="InterPro" id="IPR031309">
    <property type="entry name" value="Ribosomal_uL5_C"/>
</dbReference>
<evidence type="ECO:0000256" key="4">
    <source>
        <dbReference type="ARBA" id="ARBA00022884"/>
    </source>
</evidence>
<evidence type="ECO:0000256" key="8">
    <source>
        <dbReference type="HAMAP-Rule" id="MF_01333"/>
    </source>
</evidence>
<keyword evidence="5 8" id="KW-0689">Ribosomal protein</keyword>
<dbReference type="Proteomes" id="UP001178354">
    <property type="component" value="Unassembled WGS sequence"/>
</dbReference>
<name>A0AAW8B1C2_9GAMM</name>
<dbReference type="GO" id="GO:1990904">
    <property type="term" value="C:ribonucleoprotein complex"/>
    <property type="evidence" value="ECO:0007669"/>
    <property type="project" value="UniProtKB-KW"/>
</dbReference>
<dbReference type="GO" id="GO:0000049">
    <property type="term" value="F:tRNA binding"/>
    <property type="evidence" value="ECO:0007669"/>
    <property type="project" value="UniProtKB-UniRule"/>
</dbReference>
<evidence type="ECO:0000256" key="2">
    <source>
        <dbReference type="ARBA" id="ARBA00022555"/>
    </source>
</evidence>
<dbReference type="Pfam" id="PF00673">
    <property type="entry name" value="Ribosomal_L5_C"/>
    <property type="match status" value="1"/>
</dbReference>
<sequence>MARLKEVYTKEIAPKLKEELGLANVMEVPKITKITLNMGVGEALGDKKALESAVADMTLIAGQKPVVTKARKSIAGFKVREGWPIGCKVTLRSERMYEFLERLISIAIPRIRDFRGVSPKSFDGRGNFAMGVTEQIIFPEIDYDKVDALRGLDITITTTARNDDEGRALLRAFSFPLKG</sequence>
<feature type="domain" description="Large ribosomal subunit protein uL5 N-terminal" evidence="10">
    <location>
        <begin position="24"/>
        <end position="80"/>
    </location>
</feature>
<dbReference type="PIRSF" id="PIRSF002161">
    <property type="entry name" value="Ribosomal_L5"/>
    <property type="match status" value="1"/>
</dbReference>
<keyword evidence="4 8" id="KW-0694">RNA-binding</keyword>
<dbReference type="InterPro" id="IPR022803">
    <property type="entry name" value="Ribosomal_uL5_dom_sf"/>
</dbReference>
<evidence type="ECO:0000313" key="13">
    <source>
        <dbReference type="Proteomes" id="UP001178354"/>
    </source>
</evidence>
<comment type="similarity">
    <text evidence="1 8 9">Belongs to the universal ribosomal protein uL5 family.</text>
</comment>
<reference evidence="12" key="2">
    <citation type="submission" date="2023-08" db="EMBL/GenBank/DDBJ databases">
        <authorList>
            <person name="Luo J."/>
        </authorList>
    </citation>
    <scope>NUCLEOTIDE SEQUENCE</scope>
    <source>
        <strain evidence="12">DSM 25064</strain>
    </source>
</reference>
<dbReference type="HAMAP" id="MF_01333_B">
    <property type="entry name" value="Ribosomal_uL5_B"/>
    <property type="match status" value="1"/>
</dbReference>
<keyword evidence="6 8" id="KW-0687">Ribonucleoprotein</keyword>